<dbReference type="Pfam" id="PF03845">
    <property type="entry name" value="Spore_permease"/>
    <property type="match status" value="1"/>
</dbReference>
<gene>
    <name evidence="9" type="ORF">J2736_002926</name>
</gene>
<comment type="caution">
    <text evidence="9">The sequence shown here is derived from an EMBL/GenBank/DDBJ whole genome shotgun (WGS) entry which is preliminary data.</text>
</comment>
<keyword evidence="3" id="KW-0813">Transport</keyword>
<sequence length="365" mass="41053">MLEKGQISSFQLGIMMYPTVLATGFLALPTITSHYAHNDLWMTPLLASASGFIAIFVAIKLHELFPKQTISQYSTHIIGRIPGLILSFFYVLLNLHGAGQIARQYADFVKACFLFKTPLLMIIYAIILLAAFAVRGGVEMLARSAVIFTPVFILPLCIFVLLIPNMDIKNILPILEKGIVPVLKGTAAPQAWFSEFFLISYFLPYLSDLSKSRKWSVISLSIVVVTMIYVDLVSLFLFGPDTDNKIYPVLIAIRYISVANFFENLESLLLAMWVVGNFIKISIFYYVAVLSISQSLKLSDYRPYVFPLGLCILVFSFWDIESFSHLSVFLKIVNPFYVSFFFVLIPSLLLVVAVVRKRITTSKGT</sequence>
<evidence type="ECO:0000313" key="10">
    <source>
        <dbReference type="Proteomes" id="UP001267290"/>
    </source>
</evidence>
<keyword evidence="4" id="KW-0309">Germination</keyword>
<feature type="transmembrane region" description="Helical" evidence="8">
    <location>
        <begin position="270"/>
        <end position="292"/>
    </location>
</feature>
<accession>A0ABU1NY35</accession>
<keyword evidence="10" id="KW-1185">Reference proteome</keyword>
<reference evidence="9 10" key="1">
    <citation type="submission" date="2023-07" db="EMBL/GenBank/DDBJ databases">
        <title>Sorghum-associated microbial communities from plants grown in Nebraska, USA.</title>
        <authorList>
            <person name="Schachtman D."/>
        </authorList>
    </citation>
    <scope>NUCLEOTIDE SEQUENCE [LARGE SCALE GENOMIC DNA]</scope>
    <source>
        <strain evidence="9 10">CC258</strain>
    </source>
</reference>
<dbReference type="NCBIfam" id="TIGR00912">
    <property type="entry name" value="2A0309"/>
    <property type="match status" value="1"/>
</dbReference>
<evidence type="ECO:0000256" key="3">
    <source>
        <dbReference type="ARBA" id="ARBA00022448"/>
    </source>
</evidence>
<evidence type="ECO:0000256" key="5">
    <source>
        <dbReference type="ARBA" id="ARBA00022692"/>
    </source>
</evidence>
<evidence type="ECO:0000256" key="6">
    <source>
        <dbReference type="ARBA" id="ARBA00022989"/>
    </source>
</evidence>
<evidence type="ECO:0000256" key="2">
    <source>
        <dbReference type="ARBA" id="ARBA00007998"/>
    </source>
</evidence>
<keyword evidence="5 8" id="KW-0812">Transmembrane</keyword>
<dbReference type="Proteomes" id="UP001267290">
    <property type="component" value="Unassembled WGS sequence"/>
</dbReference>
<feature type="transmembrane region" description="Helical" evidence="8">
    <location>
        <begin position="12"/>
        <end position="35"/>
    </location>
</feature>
<comment type="similarity">
    <text evidence="2">Belongs to the amino acid-polyamine-organocation (APC) superfamily. Spore germination protein (SGP) (TC 2.A.3.9) family.</text>
</comment>
<proteinExistence type="inferred from homology"/>
<feature type="transmembrane region" description="Helical" evidence="8">
    <location>
        <begin position="332"/>
        <end position="355"/>
    </location>
</feature>
<feature type="transmembrane region" description="Helical" evidence="8">
    <location>
        <begin position="304"/>
        <end position="320"/>
    </location>
</feature>
<protein>
    <submittedName>
        <fullName evidence="9">Spore germination protein KB</fullName>
    </submittedName>
</protein>
<evidence type="ECO:0000256" key="1">
    <source>
        <dbReference type="ARBA" id="ARBA00004141"/>
    </source>
</evidence>
<feature type="transmembrane region" description="Helical" evidence="8">
    <location>
        <begin position="215"/>
        <end position="238"/>
    </location>
</feature>
<name>A0ABU1NY35_9BACL</name>
<dbReference type="EMBL" id="JAVDSB010000004">
    <property type="protein sequence ID" value="MDR6551737.1"/>
    <property type="molecule type" value="Genomic_DNA"/>
</dbReference>
<evidence type="ECO:0000313" key="9">
    <source>
        <dbReference type="EMBL" id="MDR6551737.1"/>
    </source>
</evidence>
<evidence type="ECO:0000256" key="4">
    <source>
        <dbReference type="ARBA" id="ARBA00022544"/>
    </source>
</evidence>
<evidence type="ECO:0000256" key="8">
    <source>
        <dbReference type="SAM" id="Phobius"/>
    </source>
</evidence>
<keyword evidence="7 8" id="KW-0472">Membrane</keyword>
<keyword evidence="6 8" id="KW-1133">Transmembrane helix</keyword>
<evidence type="ECO:0000256" key="7">
    <source>
        <dbReference type="ARBA" id="ARBA00023136"/>
    </source>
</evidence>
<dbReference type="PANTHER" id="PTHR34975">
    <property type="entry name" value="SPORE GERMINATION PROTEIN A2"/>
    <property type="match status" value="1"/>
</dbReference>
<feature type="transmembrane region" description="Helical" evidence="8">
    <location>
        <begin position="146"/>
        <end position="166"/>
    </location>
</feature>
<dbReference type="PANTHER" id="PTHR34975:SF2">
    <property type="entry name" value="SPORE GERMINATION PROTEIN A2"/>
    <property type="match status" value="1"/>
</dbReference>
<organism evidence="9 10">
    <name type="scientific">Paenibacillus qinlingensis</name>
    <dbReference type="NCBI Taxonomy" id="1837343"/>
    <lineage>
        <taxon>Bacteria</taxon>
        <taxon>Bacillati</taxon>
        <taxon>Bacillota</taxon>
        <taxon>Bacilli</taxon>
        <taxon>Bacillales</taxon>
        <taxon>Paenibacillaceae</taxon>
        <taxon>Paenibacillus</taxon>
    </lineage>
</organism>
<feature type="transmembrane region" description="Helical" evidence="8">
    <location>
        <begin position="73"/>
        <end position="93"/>
    </location>
</feature>
<feature type="transmembrane region" description="Helical" evidence="8">
    <location>
        <begin position="113"/>
        <end position="134"/>
    </location>
</feature>
<dbReference type="InterPro" id="IPR004761">
    <property type="entry name" value="Spore_GerAB"/>
</dbReference>
<dbReference type="RefSeq" id="WP_310499300.1">
    <property type="nucleotide sequence ID" value="NZ_JAVDSB010000004.1"/>
</dbReference>
<comment type="subcellular location">
    <subcellularLocation>
        <location evidence="1">Membrane</location>
        <topology evidence="1">Multi-pass membrane protein</topology>
    </subcellularLocation>
</comment>
<feature type="transmembrane region" description="Helical" evidence="8">
    <location>
        <begin position="41"/>
        <end position="61"/>
    </location>
</feature>